<feature type="domain" description="C2H2-type" evidence="13">
    <location>
        <begin position="1205"/>
        <end position="1232"/>
    </location>
</feature>
<dbReference type="FunFam" id="3.30.160.60:FF:000446">
    <property type="entry name" value="Zinc finger protein"/>
    <property type="match status" value="1"/>
</dbReference>
<feature type="region of interest" description="Disordered" evidence="12">
    <location>
        <begin position="1119"/>
        <end position="1141"/>
    </location>
</feature>
<feature type="domain" description="C2H2-type" evidence="13">
    <location>
        <begin position="1149"/>
        <end position="1176"/>
    </location>
</feature>
<organism evidence="14 15">
    <name type="scientific">Stegodyphus mimosarum</name>
    <name type="common">African social velvet spider</name>
    <dbReference type="NCBI Taxonomy" id="407821"/>
    <lineage>
        <taxon>Eukaryota</taxon>
        <taxon>Metazoa</taxon>
        <taxon>Ecdysozoa</taxon>
        <taxon>Arthropoda</taxon>
        <taxon>Chelicerata</taxon>
        <taxon>Arachnida</taxon>
        <taxon>Araneae</taxon>
        <taxon>Araneomorphae</taxon>
        <taxon>Entelegynae</taxon>
        <taxon>Eresoidea</taxon>
        <taxon>Eresidae</taxon>
        <taxon>Stegodyphus</taxon>
    </lineage>
</organism>
<evidence type="ECO:0000259" key="13">
    <source>
        <dbReference type="PROSITE" id="PS50157"/>
    </source>
</evidence>
<dbReference type="PANTHER" id="PTHR24404:SF114">
    <property type="entry name" value="KLUMPFUSS, ISOFORM B-RELATED"/>
    <property type="match status" value="1"/>
</dbReference>
<dbReference type="GO" id="GO:0000978">
    <property type="term" value="F:RNA polymerase II cis-regulatory region sequence-specific DNA binding"/>
    <property type="evidence" value="ECO:0007669"/>
    <property type="project" value="TreeGrafter"/>
</dbReference>
<evidence type="ECO:0000256" key="10">
    <source>
        <dbReference type="PROSITE-ProRule" id="PRU00042"/>
    </source>
</evidence>
<dbReference type="GO" id="GO:0003700">
    <property type="term" value="F:DNA-binding transcription factor activity"/>
    <property type="evidence" value="ECO:0007669"/>
    <property type="project" value="TreeGrafter"/>
</dbReference>
<reference evidence="14 15" key="1">
    <citation type="submission" date="2013-11" db="EMBL/GenBank/DDBJ databases">
        <title>Genome sequencing of Stegodyphus mimosarum.</title>
        <authorList>
            <person name="Bechsgaard J."/>
        </authorList>
    </citation>
    <scope>NUCLEOTIDE SEQUENCE [LARGE SCALE GENOMIC DNA]</scope>
</reference>
<evidence type="ECO:0000313" key="15">
    <source>
        <dbReference type="Proteomes" id="UP000054359"/>
    </source>
</evidence>
<dbReference type="STRING" id="407821.A0A087SWT3"/>
<evidence type="ECO:0000256" key="4">
    <source>
        <dbReference type="ARBA" id="ARBA00022771"/>
    </source>
</evidence>
<dbReference type="SUPFAM" id="SSF57667">
    <property type="entry name" value="beta-beta-alpha zinc fingers"/>
    <property type="match status" value="3"/>
</dbReference>
<dbReference type="FunFam" id="3.30.160.60:FF:000912">
    <property type="entry name" value="Zinc finger protein 660"/>
    <property type="match status" value="2"/>
</dbReference>
<evidence type="ECO:0000256" key="2">
    <source>
        <dbReference type="ARBA" id="ARBA00022723"/>
    </source>
</evidence>
<keyword evidence="5" id="KW-0862">Zinc</keyword>
<keyword evidence="3" id="KW-0677">Repeat</keyword>
<dbReference type="Pfam" id="PF00096">
    <property type="entry name" value="zf-C2H2"/>
    <property type="match status" value="4"/>
</dbReference>
<feature type="compositionally biased region" description="Polar residues" evidence="12">
    <location>
        <begin position="1120"/>
        <end position="1135"/>
    </location>
</feature>
<keyword evidence="9" id="KW-0539">Nucleus</keyword>
<dbReference type="InterPro" id="IPR013087">
    <property type="entry name" value="Znf_C2H2_type"/>
</dbReference>
<feature type="domain" description="C2H2-type" evidence="13">
    <location>
        <begin position="1261"/>
        <end position="1286"/>
    </location>
</feature>
<dbReference type="GO" id="GO:0006357">
    <property type="term" value="P:regulation of transcription by RNA polymerase II"/>
    <property type="evidence" value="ECO:0007669"/>
    <property type="project" value="UniProtKB-ARBA"/>
</dbReference>
<evidence type="ECO:0000256" key="5">
    <source>
        <dbReference type="ARBA" id="ARBA00022833"/>
    </source>
</evidence>
<dbReference type="OrthoDB" id="6436585at2759"/>
<dbReference type="PROSITE" id="PS00028">
    <property type="entry name" value="ZINC_FINGER_C2H2_1"/>
    <property type="match status" value="5"/>
</dbReference>
<keyword evidence="8" id="KW-0804">Transcription</keyword>
<accession>A0A087SWT3</accession>
<evidence type="ECO:0000256" key="11">
    <source>
        <dbReference type="SAM" id="Coils"/>
    </source>
</evidence>
<dbReference type="OMA" id="IETNVIM"/>
<evidence type="ECO:0000256" key="8">
    <source>
        <dbReference type="ARBA" id="ARBA00023163"/>
    </source>
</evidence>
<evidence type="ECO:0000313" key="14">
    <source>
        <dbReference type="EMBL" id="KFM57322.1"/>
    </source>
</evidence>
<protein>
    <submittedName>
        <fullName evidence="14">Gastrula zinc finger protein</fullName>
    </submittedName>
</protein>
<dbReference type="FunFam" id="3.30.160.60:FF:001289">
    <property type="entry name" value="Zinc finger protein 574"/>
    <property type="match status" value="1"/>
</dbReference>
<comment type="subcellular location">
    <subcellularLocation>
        <location evidence="1">Nucleus</location>
    </subcellularLocation>
</comment>
<keyword evidence="4 10" id="KW-0863">Zinc-finger</keyword>
<keyword evidence="6" id="KW-0805">Transcription regulation</keyword>
<feature type="non-terminal residue" evidence="14">
    <location>
        <position position="1286"/>
    </location>
</feature>
<dbReference type="PANTHER" id="PTHR24404">
    <property type="entry name" value="ZINC FINGER PROTEIN"/>
    <property type="match status" value="1"/>
</dbReference>
<feature type="domain" description="C2H2-type" evidence="13">
    <location>
        <begin position="1233"/>
        <end position="1260"/>
    </location>
</feature>
<dbReference type="Proteomes" id="UP000054359">
    <property type="component" value="Unassembled WGS sequence"/>
</dbReference>
<evidence type="ECO:0000256" key="12">
    <source>
        <dbReference type="SAM" id="MobiDB-lite"/>
    </source>
</evidence>
<dbReference type="Gene3D" id="3.30.160.60">
    <property type="entry name" value="Classic Zinc Finger"/>
    <property type="match status" value="5"/>
</dbReference>
<dbReference type="GO" id="GO:0008270">
    <property type="term" value="F:zinc ion binding"/>
    <property type="evidence" value="ECO:0007669"/>
    <property type="project" value="UniProtKB-KW"/>
</dbReference>
<proteinExistence type="predicted"/>
<keyword evidence="15" id="KW-1185">Reference proteome</keyword>
<dbReference type="EMBL" id="KK112311">
    <property type="protein sequence ID" value="KFM57322.1"/>
    <property type="molecule type" value="Genomic_DNA"/>
</dbReference>
<evidence type="ECO:0000256" key="6">
    <source>
        <dbReference type="ARBA" id="ARBA00023015"/>
    </source>
</evidence>
<dbReference type="PROSITE" id="PS50157">
    <property type="entry name" value="ZINC_FINGER_C2H2_2"/>
    <property type="match status" value="5"/>
</dbReference>
<keyword evidence="11" id="KW-0175">Coiled coil</keyword>
<evidence type="ECO:0000256" key="9">
    <source>
        <dbReference type="ARBA" id="ARBA00023242"/>
    </source>
</evidence>
<dbReference type="Pfam" id="PF12874">
    <property type="entry name" value="zf-met"/>
    <property type="match status" value="1"/>
</dbReference>
<gene>
    <name evidence="14" type="ORF">X975_01677</name>
</gene>
<dbReference type="GO" id="GO:0005634">
    <property type="term" value="C:nucleus"/>
    <property type="evidence" value="ECO:0007669"/>
    <property type="project" value="UniProtKB-SubCell"/>
</dbReference>
<sequence>MSDCSGPPETPSSGEREPTMVSVPVVGSSASDNMATTWNSSENLDIHEPSDICNLTSLCNNSVSTSVSSSQLSSAICTAEIMSQETSNSASFMHSGITHDADSTSESLGVCDDDRMMVDGPTLSVHAIVSQESVSQESDSSEDHLSVVDNITAQNFLRESDLMNAASSALGHKKSPPTDQELEKSDMHHNLLSLDHQSVTSTQDHMEMQSLLQEQQDLDGPVSSIADYHLDHSQTSELSVGSTSQLDIGATLQEGVTADGVCLSPSSNSSTSSLDLPSGVSISSGIGLPPVSTIIRSSAKGRFDVFGRPSNINMIMGISHFLGNSNSFDVMTSMNNIQRLTSSPCDTLNSVSLASPMEVSSSRHSTCTDVVMENVDVPLSSSLVCSSTSISHIASIVESRCIKANTVMSSLGPDMLDKHSLSEMTDSQLDSDNNLNLPITSTSSIPNFVGVVPLREIMHISTSPSQVSQHLAMEEMQKVAEISEHLRSGTPVSGHFTLHSSDESIARVMMPSHFSVGENIQHSDNYAEGVNQRSQPTSVSAIETNVIMSTSNIDSSPKFSPVEIKAIEQRLRSEQSRNQNINHNIENALNTEVIIPDCIETTQSSDIIYSNVQSALNQVEARKILKAHNIARSSIIEKNLLQQSQVIKNESTVITSAETASSNKVTGVSADQNSNSDMITIKSPEKIAISDTQQNTITNVNPSAVTASVIQQLLRAQSPPSKLRSTMQRIPRGVITSVMSAKGESLTHHDILIPTSSSNTETADVKKEINEADISVSSANILQNTNLAESTSNSKDKSVDVSLDMNEASVINHGNKSPSSEEKDTSLPNLTTTVLPSLFSNLSASALASLQSSLSSALPLTIQSSLPNINISDSTATVSQLSSLSPVLSSPPLSPILLPSILSSTLRNAVSAAKSPIGDSVVTSNCVTSTNNNIYSGLLKSVGLSSAIKQEPGMITGSGPLPPFTVVSGLSPLVKREFSASLASNIIGANHTSAQIPVVTIKQEPGSSRASASASDFNPSIILNASAGLPSIASIHLPSAAAVQLPVVVTSTIAITTSALTNPVPSQASTIAFAGSVSTSVVTSTANAISSPQDNEESKPSDKKWNCLMCKNGSPCGLHPTQSQGSTSNSTRLTTPPQPVLSGDPAKPFQCTLCGKHLASKNVYQLHLRSHSGEKPFTCNLCGHHFSQKTSLTRHMRSHTGERPFPCDVCGKRFADKERIKIHMRTHTGEKPFACEVCGKRFSQKSTVKRHMSVHTGEKPFKCESCGKGFANRGNLNAHSKTHANS</sequence>
<feature type="domain" description="C2H2-type" evidence="13">
    <location>
        <begin position="1177"/>
        <end position="1204"/>
    </location>
</feature>
<evidence type="ECO:0000256" key="7">
    <source>
        <dbReference type="ARBA" id="ARBA00023125"/>
    </source>
</evidence>
<name>A0A087SWT3_STEMI</name>
<evidence type="ECO:0000256" key="1">
    <source>
        <dbReference type="ARBA" id="ARBA00004123"/>
    </source>
</evidence>
<dbReference type="InterPro" id="IPR050589">
    <property type="entry name" value="Ikaros_C2H2-ZF"/>
</dbReference>
<dbReference type="SMART" id="SM00355">
    <property type="entry name" value="ZnF_C2H2"/>
    <property type="match status" value="5"/>
</dbReference>
<keyword evidence="7" id="KW-0238">DNA-binding</keyword>
<dbReference type="InterPro" id="IPR036236">
    <property type="entry name" value="Znf_C2H2_sf"/>
</dbReference>
<evidence type="ECO:0000256" key="3">
    <source>
        <dbReference type="ARBA" id="ARBA00022737"/>
    </source>
</evidence>
<keyword evidence="2" id="KW-0479">Metal-binding</keyword>
<feature type="coiled-coil region" evidence="11">
    <location>
        <begin position="564"/>
        <end position="591"/>
    </location>
</feature>